<name>A0ABP9XQL0_9FUNG</name>
<dbReference type="Proteomes" id="UP001476247">
    <property type="component" value="Unassembled WGS sequence"/>
</dbReference>
<accession>A0ABP9XQL0</accession>
<protein>
    <submittedName>
        <fullName evidence="2">Uncharacterized protein</fullName>
    </submittedName>
</protein>
<sequence length="284" mass="33194">MLFFLILSTLLASSWMISSDALPIQNQMQTTFFQDQTKLYDINQEDEWFMSQEYDIFASVTDYYEKIIDSTFNSETEDLLLNLIHLPKECKNRVLNAQARLLNLEPLSEKQLLKMPAIIGKHVQAMNSKVYLAVENIITLHWHTIWNPRLLTHGAEQEELIMSFLSSFNGIVAKKIIEEIDNYEMLEMIKMDLLNTSLLNQTPTTAGNNMDVVFSTFNWIRKYTLDLFRTPVVQYTSSDLEVDFLRGHLSELRTNLLMELHVQFMDFFVTIQSDILEQLSAYYD</sequence>
<dbReference type="EMBL" id="BAABUJ010000007">
    <property type="protein sequence ID" value="GAA5797038.1"/>
    <property type="molecule type" value="Genomic_DNA"/>
</dbReference>
<feature type="chain" id="PRO_5045280188" evidence="1">
    <location>
        <begin position="22"/>
        <end position="284"/>
    </location>
</feature>
<comment type="caution">
    <text evidence="2">The sequence shown here is derived from an EMBL/GenBank/DDBJ whole genome shotgun (WGS) entry which is preliminary data.</text>
</comment>
<keyword evidence="1" id="KW-0732">Signal</keyword>
<gene>
    <name evidence="2" type="ORF">HPULCUR_002416</name>
</gene>
<evidence type="ECO:0000313" key="2">
    <source>
        <dbReference type="EMBL" id="GAA5797038.1"/>
    </source>
</evidence>
<evidence type="ECO:0000313" key="3">
    <source>
        <dbReference type="Proteomes" id="UP001476247"/>
    </source>
</evidence>
<organism evidence="2 3">
    <name type="scientific">Helicostylum pulchrum</name>
    <dbReference type="NCBI Taxonomy" id="562976"/>
    <lineage>
        <taxon>Eukaryota</taxon>
        <taxon>Fungi</taxon>
        <taxon>Fungi incertae sedis</taxon>
        <taxon>Mucoromycota</taxon>
        <taxon>Mucoromycotina</taxon>
        <taxon>Mucoromycetes</taxon>
        <taxon>Mucorales</taxon>
        <taxon>Mucorineae</taxon>
        <taxon>Mucoraceae</taxon>
        <taxon>Helicostylum</taxon>
    </lineage>
</organism>
<feature type="signal peptide" evidence="1">
    <location>
        <begin position="1"/>
        <end position="21"/>
    </location>
</feature>
<keyword evidence="3" id="KW-1185">Reference proteome</keyword>
<proteinExistence type="predicted"/>
<reference evidence="2 3" key="1">
    <citation type="submission" date="2024-04" db="EMBL/GenBank/DDBJ databases">
        <title>genome sequences of Mucor flavus KT1a and Helicostylum pulchrum KT1b strains isolation_sourced from the surface of a dry-aged beef.</title>
        <authorList>
            <person name="Toyotome T."/>
            <person name="Hosono M."/>
            <person name="Torimaru M."/>
            <person name="Fukuda K."/>
            <person name="Mikami N."/>
        </authorList>
    </citation>
    <scope>NUCLEOTIDE SEQUENCE [LARGE SCALE GENOMIC DNA]</scope>
    <source>
        <strain evidence="2 3">KT1b</strain>
    </source>
</reference>
<evidence type="ECO:0000256" key="1">
    <source>
        <dbReference type="SAM" id="SignalP"/>
    </source>
</evidence>